<dbReference type="EMBL" id="CADEPM010000006">
    <property type="protein sequence ID" value="CAB3408117.1"/>
    <property type="molecule type" value="Genomic_DNA"/>
</dbReference>
<dbReference type="OrthoDB" id="5789170at2759"/>
<name>A0A8S1F2A1_9PELO</name>
<accession>A0A8S1F2A1</accession>
<dbReference type="Proteomes" id="UP000494206">
    <property type="component" value="Unassembled WGS sequence"/>
</dbReference>
<keyword evidence="2" id="KW-1185">Reference proteome</keyword>
<comment type="caution">
    <text evidence="1">The sequence shown here is derived from an EMBL/GenBank/DDBJ whole genome shotgun (WGS) entry which is preliminary data.</text>
</comment>
<evidence type="ECO:0000313" key="1">
    <source>
        <dbReference type="EMBL" id="CAB3408117.1"/>
    </source>
</evidence>
<reference evidence="1 2" key="1">
    <citation type="submission" date="2020-04" db="EMBL/GenBank/DDBJ databases">
        <authorList>
            <person name="Laetsch R D."/>
            <person name="Stevens L."/>
            <person name="Kumar S."/>
            <person name="Blaxter L. M."/>
        </authorList>
    </citation>
    <scope>NUCLEOTIDE SEQUENCE [LARGE SCALE GENOMIC DNA]</scope>
</reference>
<sequence length="681" mass="78456">MPLMMQSRWDLLAYLRNAELISLKNLPNSVFDELSTCSMEQDCAARCSSLIISLASFEDSQKDASRIIVKGLESPSGAVRSNVVRSWLSRLISVRKTQKCVELVIETVQNHIKSLENSPILPLSFRDLRSFTCVDLEWRSTFDDDPFSDCQLALMAYLDIFIAFCGAGAQYSIRNLLEIEILKKCLKHYDENVRLLAYEVCRKYKIYPTDLECQLLRDLERDFCESVMREIDDEMLKNLSDSSQETIMKIRMSESEKDKSSRFYPASNCPQLDGIISVEDFEASKSSLDNLLKLQCPSEAYPSVAAVMNVLRSLDIDERAFVSKITSLLECACAANHKEYSKFVFEAISKCPLRAVVDFGGEIIRRISLEDFKFREAIFEMACDLFSTATENTRALTFEVCFLGTIGQDSKKFTRIWTICKNLKNVEKRRKMFEMLAKIVANSGISIETNELLEMMIESLNYCCTQLFVATTGKILEIRHEVDRCYLFVIGRKKNEVYRLIDEILSKNPSEFSKKAFHLALFFFSRFVICSFEFYNASQLATIRRICRFILYTLRRFSKDQIMISAGVEAICGFVPWDNCRDFALNSSKYSESLDYLERIIIDNLHHYHYCYLLQKSIASEKFVKIADVLDLQVYKFMKISSDEPNLERAVENFVKETTNCAKMPLLALTFALLCERIKES</sequence>
<evidence type="ECO:0000313" key="2">
    <source>
        <dbReference type="Proteomes" id="UP000494206"/>
    </source>
</evidence>
<gene>
    <name evidence="1" type="ORF">CBOVIS_LOCUS9939</name>
</gene>
<dbReference type="AlphaFoldDB" id="A0A8S1F2A1"/>
<organism evidence="1 2">
    <name type="scientific">Caenorhabditis bovis</name>
    <dbReference type="NCBI Taxonomy" id="2654633"/>
    <lineage>
        <taxon>Eukaryota</taxon>
        <taxon>Metazoa</taxon>
        <taxon>Ecdysozoa</taxon>
        <taxon>Nematoda</taxon>
        <taxon>Chromadorea</taxon>
        <taxon>Rhabditida</taxon>
        <taxon>Rhabditina</taxon>
        <taxon>Rhabditomorpha</taxon>
        <taxon>Rhabditoidea</taxon>
        <taxon>Rhabditidae</taxon>
        <taxon>Peloderinae</taxon>
        <taxon>Caenorhabditis</taxon>
    </lineage>
</organism>
<proteinExistence type="predicted"/>
<protein>
    <submittedName>
        <fullName evidence="1">Uncharacterized protein</fullName>
    </submittedName>
</protein>